<protein>
    <recommendedName>
        <fullName evidence="3">DUF1491 domain-containing protein</fullName>
    </recommendedName>
</protein>
<dbReference type="RefSeq" id="WP_107966661.1">
    <property type="nucleotide sequence ID" value="NZ_NWBU01000004.1"/>
</dbReference>
<evidence type="ECO:0008006" key="3">
    <source>
        <dbReference type="Google" id="ProtNLM"/>
    </source>
</evidence>
<evidence type="ECO:0000313" key="2">
    <source>
        <dbReference type="Proteomes" id="UP000244162"/>
    </source>
</evidence>
<dbReference type="Pfam" id="PF07372">
    <property type="entry name" value="DUF1491"/>
    <property type="match status" value="1"/>
</dbReference>
<dbReference type="Proteomes" id="UP000244162">
    <property type="component" value="Unassembled WGS sequence"/>
</dbReference>
<organism evidence="1 2">
    <name type="scientific">Sphingomonas oleivorans</name>
    <dbReference type="NCBI Taxonomy" id="1735121"/>
    <lineage>
        <taxon>Bacteria</taxon>
        <taxon>Pseudomonadati</taxon>
        <taxon>Pseudomonadota</taxon>
        <taxon>Alphaproteobacteria</taxon>
        <taxon>Sphingomonadales</taxon>
        <taxon>Sphingomonadaceae</taxon>
        <taxon>Sphingomonas</taxon>
    </lineage>
</organism>
<dbReference type="Gene3D" id="3.40.1530.20">
    <property type="entry name" value="Protein of unknown function (DUF1491)"/>
    <property type="match status" value="1"/>
</dbReference>
<dbReference type="InterPro" id="IPR009964">
    <property type="entry name" value="DUF1491"/>
</dbReference>
<keyword evidence="2" id="KW-1185">Reference proteome</keyword>
<proteinExistence type="predicted"/>
<reference evidence="1 2" key="1">
    <citation type="submission" date="2017-09" db="EMBL/GenBank/DDBJ databases">
        <title>Sphingomonas panjinensis sp.nov., isolated from oil-contaminated soil.</title>
        <authorList>
            <person name="Wang L."/>
            <person name="Chen L."/>
        </authorList>
    </citation>
    <scope>NUCLEOTIDE SEQUENCE [LARGE SCALE GENOMIC DNA]</scope>
    <source>
        <strain evidence="1 2">FW-11</strain>
    </source>
</reference>
<name>A0A2T5G2Q6_9SPHN</name>
<sequence>MTPRATAGLLVSALIRRIEAEGGNAMVLAKGDATAGAILIVLAARGVVTAMLERVLGPDGYAWTATGPSDPSDPMAVAEHIAKRRRFDPDLWVVELDAPDAERIAREVLAG</sequence>
<accession>A0A2T5G2Q6</accession>
<gene>
    <name evidence="1" type="ORF">CLG96_04880</name>
</gene>
<dbReference type="EMBL" id="NWBU01000004">
    <property type="protein sequence ID" value="PTQ13429.1"/>
    <property type="molecule type" value="Genomic_DNA"/>
</dbReference>
<comment type="caution">
    <text evidence="1">The sequence shown here is derived from an EMBL/GenBank/DDBJ whole genome shotgun (WGS) entry which is preliminary data.</text>
</comment>
<dbReference type="AlphaFoldDB" id="A0A2T5G2Q6"/>
<evidence type="ECO:0000313" key="1">
    <source>
        <dbReference type="EMBL" id="PTQ13429.1"/>
    </source>
</evidence>
<dbReference type="OrthoDB" id="9809136at2"/>